<gene>
    <name evidence="4" type="ORF">NKR19_g6210</name>
</gene>
<organism evidence="4 5">
    <name type="scientific">Coniochaeta hoffmannii</name>
    <dbReference type="NCBI Taxonomy" id="91930"/>
    <lineage>
        <taxon>Eukaryota</taxon>
        <taxon>Fungi</taxon>
        <taxon>Dikarya</taxon>
        <taxon>Ascomycota</taxon>
        <taxon>Pezizomycotina</taxon>
        <taxon>Sordariomycetes</taxon>
        <taxon>Sordariomycetidae</taxon>
        <taxon>Coniochaetales</taxon>
        <taxon>Coniochaetaceae</taxon>
        <taxon>Coniochaeta</taxon>
    </lineage>
</organism>
<feature type="compositionally biased region" description="Low complexity" evidence="2">
    <location>
        <begin position="779"/>
        <end position="811"/>
    </location>
</feature>
<feature type="compositionally biased region" description="Low complexity" evidence="2">
    <location>
        <begin position="926"/>
        <end position="939"/>
    </location>
</feature>
<dbReference type="GO" id="GO:0000981">
    <property type="term" value="F:DNA-binding transcription factor activity, RNA polymerase II-specific"/>
    <property type="evidence" value="ECO:0007669"/>
    <property type="project" value="InterPro"/>
</dbReference>
<dbReference type="InterPro" id="IPR001138">
    <property type="entry name" value="Zn2Cys6_DnaBD"/>
</dbReference>
<feature type="compositionally biased region" description="Low complexity" evidence="2">
    <location>
        <begin position="981"/>
        <end position="1000"/>
    </location>
</feature>
<proteinExistence type="predicted"/>
<feature type="compositionally biased region" description="Basic residues" evidence="2">
    <location>
        <begin position="242"/>
        <end position="251"/>
    </location>
</feature>
<feature type="region of interest" description="Disordered" evidence="2">
    <location>
        <begin position="540"/>
        <end position="720"/>
    </location>
</feature>
<evidence type="ECO:0000313" key="5">
    <source>
        <dbReference type="Proteomes" id="UP001174691"/>
    </source>
</evidence>
<feature type="compositionally biased region" description="Basic residues" evidence="2">
    <location>
        <begin position="517"/>
        <end position="526"/>
    </location>
</feature>
<evidence type="ECO:0000256" key="1">
    <source>
        <dbReference type="ARBA" id="ARBA00023242"/>
    </source>
</evidence>
<feature type="compositionally biased region" description="Low complexity" evidence="2">
    <location>
        <begin position="947"/>
        <end position="966"/>
    </location>
</feature>
<dbReference type="AlphaFoldDB" id="A0AA38RDF9"/>
<dbReference type="GO" id="GO:0008270">
    <property type="term" value="F:zinc ion binding"/>
    <property type="evidence" value="ECO:0007669"/>
    <property type="project" value="InterPro"/>
</dbReference>
<dbReference type="Pfam" id="PF00172">
    <property type="entry name" value="Zn_clus"/>
    <property type="match status" value="1"/>
</dbReference>
<accession>A0AA38RDF9</accession>
<name>A0AA38RDF9_9PEZI</name>
<dbReference type="InterPro" id="IPR036864">
    <property type="entry name" value="Zn2-C6_fun-type_DNA-bd_sf"/>
</dbReference>
<keyword evidence="4" id="KW-0067">ATP-binding</keyword>
<reference evidence="4" key="1">
    <citation type="submission" date="2022-07" db="EMBL/GenBank/DDBJ databases">
        <title>Fungi with potential for degradation of polypropylene.</title>
        <authorList>
            <person name="Gostincar C."/>
        </authorList>
    </citation>
    <scope>NUCLEOTIDE SEQUENCE</scope>
    <source>
        <strain evidence="4">EXF-13287</strain>
    </source>
</reference>
<sequence length="1058" mass="112400">MEALFDAPPGGHGCASLADLQRQLRQLLDSKVTPTKAEHVSVTFELRSNVTFSIPITEAENASLEAGGGVDPRLFGGARARSTDTGNEGQLLRHINALDTVLSQSQDDPIVQRIVSKHIMAGVGEADQSDWIMRSMTRKTQGWTFTYGCKDSAETWARQNAKNPAKTVVGEWSNKDGQDPVNLNRPAFDCRGTLTIAFSKSEKAISVKYEHTNMHRTVGELLDILAPPPPRLQPIPIENRKSLSKKTPKKRQAAEGAENGTETPGEEGATPRPKKRKKCAAQDGDQPYTQTKKRPRKKKNDDNAQIDPALGMSPPEMPGARPVGDSARRSLYNTQAPQNGTAGGSAYPEGLVGGEAFNGSEAQASAMVSSSLHANSILNLPAGEAERRREAAIRLLTGSNVDPKTLSAEQFSIFANQPPVLQQESLDMLVKYGAERLRIVLPDKDQIATQNPTPPSEEQGAGQPSVVDVQQAATATESPKRNRKASRKKAEADGTDLADETAALTQEAKTDDGDRQKKTRAPRLRVSRGACTPCRAAKVKCGKEKPSCEQCLDSGTACSYPLMQPRNGKAAEEEAEDEADAAGTEQTEHPADTPEAAANEDEEPDDLPSPGFRYEDPGAPPPHDSGTQPDVEDEPASGPIQDNQQSTYGEPSNGIYHHSSGLTFPDSISPDITQQLWPSGAGTDYNQTSLHGSTNNGLSLSQEPPENSNTFTSNVSDGTHRSPALAQAAMNSAAARTASPVQTHNEAVAAISRATSRQGVKPQTRTPVPSQASRQPQRSTTAATASTSYSTVSDTSTTPNYNNSYSQYSTSADQSSNSVAYEPYSQQNTATTTSSSYPSYDSYGTRSHSTSNTLPLSNSATQQAASSYATSTTSSSANQWGDTSSQTRNNFSYTPDSSTPAASLNMRASNPQRSQIPPSFNVRPQAPANTPNRTAPTTNYGQAQHHSYNSYPSQPQQQSGSTTQQQAGWYTGSSNPGYGTGAASRSSSGAANSTGYSSAGTGSGGGSHGGSTNYGQPHHQYAHAPAAHHAMNLSGHAYNSMDTGEQAIYNMLPGGSGH</sequence>
<feature type="compositionally biased region" description="Low complexity" evidence="2">
    <location>
        <begin position="857"/>
        <end position="879"/>
    </location>
</feature>
<dbReference type="EMBL" id="JANBVN010000093">
    <property type="protein sequence ID" value="KAJ9145192.1"/>
    <property type="molecule type" value="Genomic_DNA"/>
</dbReference>
<dbReference type="PRINTS" id="PR00755">
    <property type="entry name" value="AFLATOXINBRP"/>
</dbReference>
<keyword evidence="4" id="KW-0547">Nucleotide-binding</keyword>
<dbReference type="SMART" id="SM00066">
    <property type="entry name" value="GAL4"/>
    <property type="match status" value="1"/>
</dbReference>
<dbReference type="Gene3D" id="4.10.240.10">
    <property type="entry name" value="Zn(2)-C6 fungal-type DNA-binding domain"/>
    <property type="match status" value="1"/>
</dbReference>
<feature type="compositionally biased region" description="Polar residues" evidence="2">
    <location>
        <begin position="684"/>
        <end position="717"/>
    </location>
</feature>
<comment type="caution">
    <text evidence="4">The sequence shown here is derived from an EMBL/GenBank/DDBJ whole genome shotgun (WGS) entry which is preliminary data.</text>
</comment>
<feature type="compositionally biased region" description="Low complexity" evidence="2">
    <location>
        <begin position="1010"/>
        <end position="1019"/>
    </location>
</feature>
<feature type="compositionally biased region" description="Low complexity" evidence="2">
    <location>
        <begin position="825"/>
        <end position="845"/>
    </location>
</feature>
<feature type="compositionally biased region" description="Polar residues" evidence="2">
    <location>
        <begin position="640"/>
        <end position="650"/>
    </location>
</feature>
<feature type="compositionally biased region" description="Polar residues" evidence="2">
    <location>
        <begin position="880"/>
        <end position="918"/>
    </location>
</feature>
<feature type="region of interest" description="Disordered" evidence="2">
    <location>
        <begin position="753"/>
        <end position="1019"/>
    </location>
</feature>
<dbReference type="CDD" id="cd00067">
    <property type="entry name" value="GAL4"/>
    <property type="match status" value="1"/>
</dbReference>
<feature type="region of interest" description="Disordered" evidence="2">
    <location>
        <begin position="225"/>
        <end position="326"/>
    </location>
</feature>
<dbReference type="PROSITE" id="PS50048">
    <property type="entry name" value="ZN2_CY6_FUNGAL_2"/>
    <property type="match status" value="1"/>
</dbReference>
<dbReference type="PROSITE" id="PS00463">
    <property type="entry name" value="ZN2_CY6_FUNGAL_1"/>
    <property type="match status" value="1"/>
</dbReference>
<protein>
    <submittedName>
        <fullName evidence="4">ATP-dependent DNA helicase 2 subunit 1</fullName>
    </submittedName>
</protein>
<feature type="compositionally biased region" description="Polar residues" evidence="2">
    <location>
        <begin position="753"/>
        <end position="778"/>
    </location>
</feature>
<dbReference type="SUPFAM" id="SSF57701">
    <property type="entry name" value="Zn2/Cys6 DNA-binding domain"/>
    <property type="match status" value="1"/>
</dbReference>
<feature type="compositionally biased region" description="Polar residues" evidence="2">
    <location>
        <begin position="846"/>
        <end position="856"/>
    </location>
</feature>
<keyword evidence="5" id="KW-1185">Reference proteome</keyword>
<dbReference type="Proteomes" id="UP001174691">
    <property type="component" value="Unassembled WGS sequence"/>
</dbReference>
<feature type="compositionally biased region" description="Polar residues" evidence="2">
    <location>
        <begin position="967"/>
        <end position="976"/>
    </location>
</feature>
<feature type="region of interest" description="Disordered" evidence="2">
    <location>
        <begin position="443"/>
        <end position="526"/>
    </location>
</feature>
<evidence type="ECO:0000259" key="3">
    <source>
        <dbReference type="PROSITE" id="PS50048"/>
    </source>
</evidence>
<keyword evidence="1" id="KW-0539">Nucleus</keyword>
<dbReference type="GO" id="GO:0004386">
    <property type="term" value="F:helicase activity"/>
    <property type="evidence" value="ECO:0007669"/>
    <property type="project" value="UniProtKB-KW"/>
</dbReference>
<keyword evidence="4" id="KW-0378">Hydrolase</keyword>
<evidence type="ECO:0000313" key="4">
    <source>
        <dbReference type="EMBL" id="KAJ9145192.1"/>
    </source>
</evidence>
<evidence type="ECO:0000256" key="2">
    <source>
        <dbReference type="SAM" id="MobiDB-lite"/>
    </source>
</evidence>
<feature type="domain" description="Zn(2)-C6 fungal-type" evidence="3">
    <location>
        <begin position="530"/>
        <end position="560"/>
    </location>
</feature>
<keyword evidence="4" id="KW-0347">Helicase</keyword>